<dbReference type="InterPro" id="IPR036691">
    <property type="entry name" value="Endo/exonu/phosph_ase_sf"/>
</dbReference>
<dbReference type="AlphaFoldDB" id="A0A0L8HZL0"/>
<protein>
    <recommendedName>
        <fullName evidence="3">Endonuclease/exonuclease/phosphatase domain-containing protein</fullName>
    </recommendedName>
</protein>
<dbReference type="STRING" id="37653.A0A0L8HZL0"/>
<evidence type="ECO:0000313" key="2">
    <source>
        <dbReference type="EMBL" id="KOF94693.1"/>
    </source>
</evidence>
<name>A0A0L8HZL0_OCTBM</name>
<reference evidence="2" key="1">
    <citation type="submission" date="2015-07" db="EMBL/GenBank/DDBJ databases">
        <title>MeaNS - Measles Nucleotide Surveillance Program.</title>
        <authorList>
            <person name="Tran T."/>
            <person name="Druce J."/>
        </authorList>
    </citation>
    <scope>NUCLEOTIDE SEQUENCE</scope>
    <source>
        <strain evidence="2">UCB-OBI-ISO-001</strain>
        <tissue evidence="2">Gonad</tissue>
    </source>
</reference>
<feature type="region of interest" description="Disordered" evidence="1">
    <location>
        <begin position="51"/>
        <end position="103"/>
    </location>
</feature>
<organism evidence="2">
    <name type="scientific">Octopus bimaculoides</name>
    <name type="common">California two-spotted octopus</name>
    <dbReference type="NCBI Taxonomy" id="37653"/>
    <lineage>
        <taxon>Eukaryota</taxon>
        <taxon>Metazoa</taxon>
        <taxon>Spiralia</taxon>
        <taxon>Lophotrochozoa</taxon>
        <taxon>Mollusca</taxon>
        <taxon>Cephalopoda</taxon>
        <taxon>Coleoidea</taxon>
        <taxon>Octopodiformes</taxon>
        <taxon>Octopoda</taxon>
        <taxon>Incirrata</taxon>
        <taxon>Octopodidae</taxon>
        <taxon>Octopus</taxon>
    </lineage>
</organism>
<accession>A0A0L8HZL0</accession>
<dbReference type="EMBL" id="KQ416896">
    <property type="protein sequence ID" value="KOF94693.1"/>
    <property type="molecule type" value="Genomic_DNA"/>
</dbReference>
<evidence type="ECO:0000256" key="1">
    <source>
        <dbReference type="SAM" id="MobiDB-lite"/>
    </source>
</evidence>
<feature type="non-terminal residue" evidence="2">
    <location>
        <position position="319"/>
    </location>
</feature>
<proteinExistence type="predicted"/>
<dbReference type="CDD" id="cd09076">
    <property type="entry name" value="L1-EN"/>
    <property type="match status" value="1"/>
</dbReference>
<dbReference type="OrthoDB" id="10030815at2759"/>
<dbReference type="Gene3D" id="3.60.10.10">
    <property type="entry name" value="Endonuclease/exonuclease/phosphatase"/>
    <property type="match status" value="1"/>
</dbReference>
<gene>
    <name evidence="2" type="ORF">OCBIM_22000934mg</name>
</gene>
<evidence type="ECO:0008006" key="3">
    <source>
        <dbReference type="Google" id="ProtNLM"/>
    </source>
</evidence>
<dbReference type="SUPFAM" id="SSF56219">
    <property type="entry name" value="DNase I-like"/>
    <property type="match status" value="1"/>
</dbReference>
<sequence length="319" mass="35149">MAVNGLSRRKTCHESSGISTLVRKDADDLLNYIAEIFIMISSLRLPDITMEGETRGPEDVSNATAEEAYASPSTSSQPSDDRGGLNPSTGHLPPDGPSVKKRGSHLRKAWNIATWNDRGLITGKQNVITSEMKRCGVSVLGLSEHWWNSQGRFTAQSGDTVFFSGRKTGRRNVVGFVTSREVSPSIMGYNPVNDRIVTIRLTGHSLNTTLIQVYAPTSEASEAEMKDFYDVVQQALDNVPRRDVIILMGDWNTKVGKSITNSSSVGQQGLGEGNDRGQDPVDLCINNNLVIGDTREGDRFRNQIDYIMTEVRWRSALKN</sequence>